<dbReference type="OrthoDB" id="2129491at2759"/>
<dbReference type="InterPro" id="IPR000683">
    <property type="entry name" value="Gfo/Idh/MocA-like_OxRdtase_N"/>
</dbReference>
<dbReference type="Gene3D" id="3.40.50.720">
    <property type="entry name" value="NAD(P)-binding Rossmann-like Domain"/>
    <property type="match status" value="1"/>
</dbReference>
<feature type="domain" description="GFO/IDH/MocA-like oxidoreductase" evidence="12">
    <location>
        <begin position="166"/>
        <end position="274"/>
    </location>
</feature>
<evidence type="ECO:0000259" key="11">
    <source>
        <dbReference type="Pfam" id="PF01408"/>
    </source>
</evidence>
<organism evidence="13 14">
    <name type="scientific">Pararge aegeria aegeria</name>
    <dbReference type="NCBI Taxonomy" id="348720"/>
    <lineage>
        <taxon>Eukaryota</taxon>
        <taxon>Metazoa</taxon>
        <taxon>Ecdysozoa</taxon>
        <taxon>Arthropoda</taxon>
        <taxon>Hexapoda</taxon>
        <taxon>Insecta</taxon>
        <taxon>Pterygota</taxon>
        <taxon>Neoptera</taxon>
        <taxon>Endopterygota</taxon>
        <taxon>Lepidoptera</taxon>
        <taxon>Glossata</taxon>
        <taxon>Ditrysia</taxon>
        <taxon>Papilionoidea</taxon>
        <taxon>Nymphalidae</taxon>
        <taxon>Satyrinae</taxon>
        <taxon>Satyrini</taxon>
        <taxon>Parargina</taxon>
        <taxon>Pararge</taxon>
    </lineage>
</organism>
<name>A0A8S4RKF4_9NEOP</name>
<dbReference type="GO" id="GO:0000166">
    <property type="term" value="F:nucleotide binding"/>
    <property type="evidence" value="ECO:0007669"/>
    <property type="project" value="InterPro"/>
</dbReference>
<evidence type="ECO:0000256" key="3">
    <source>
        <dbReference type="ARBA" id="ARBA00038853"/>
    </source>
</evidence>
<dbReference type="AlphaFoldDB" id="A0A8S4RKF4"/>
<dbReference type="SUPFAM" id="SSF55347">
    <property type="entry name" value="Glyceraldehyde-3-phosphate dehydrogenase-like, C-terminal domain"/>
    <property type="match status" value="1"/>
</dbReference>
<gene>
    <name evidence="13" type="primary">jg10739</name>
    <name evidence="13" type="ORF">PAEG_LOCUS13812</name>
</gene>
<comment type="similarity">
    <text evidence="1">Belongs to the Gfo/Idh/MocA family.</text>
</comment>
<dbReference type="EC" id="1.1.1.179" evidence="4"/>
<keyword evidence="2" id="KW-0560">Oxidoreductase</keyword>
<dbReference type="Gene3D" id="3.30.360.10">
    <property type="entry name" value="Dihydrodipicolinate Reductase, domain 2"/>
    <property type="match status" value="1"/>
</dbReference>
<dbReference type="Pfam" id="PF01408">
    <property type="entry name" value="GFO_IDH_MocA"/>
    <property type="match status" value="1"/>
</dbReference>
<dbReference type="Proteomes" id="UP000838756">
    <property type="component" value="Unassembled WGS sequence"/>
</dbReference>
<dbReference type="PANTHER" id="PTHR22604">
    <property type="entry name" value="OXIDOREDUCTASES"/>
    <property type="match status" value="1"/>
</dbReference>
<dbReference type="EC" id="1.3.1.20" evidence="3"/>
<evidence type="ECO:0000256" key="6">
    <source>
        <dbReference type="ARBA" id="ARBA00042926"/>
    </source>
</evidence>
<accession>A0A8S4RKF4</accession>
<evidence type="ECO:0000259" key="12">
    <source>
        <dbReference type="Pfam" id="PF22725"/>
    </source>
</evidence>
<sequence length="365" mass="40535">MLPGASRAKQHSLAKSVCIANEVTEITKMTIRWGIVGSGKICQDFVNAINSYPKKGDMVVSAVAARENSRAAEFAKCHNISKVFGSYAEMAESKEIDVAYVGALNPYHYELSKLFLESGKHVLCEKPLCLNYKQSESLIKIAKEKNLFLMEGVWSRFSPLYISLENEIESGKLGKILFVEVNLGHPIANIGRISKKELGGSAILDMGVYALQFAQFIFKDEPIKVTAVGELNEDGVDLVDTVVLEYSESRRAVLNIHSKVKLWNKATVVGTLGRSTIEDPFHFPNQLTHVNGTVENFCLHTSPNEYNFQNSAGLVYEAIEVANCIRNGLSESTRMTHKDSLILSKLMDEVRKQVGVHLDVDDKNF</sequence>
<evidence type="ECO:0000313" key="14">
    <source>
        <dbReference type="Proteomes" id="UP000838756"/>
    </source>
</evidence>
<evidence type="ECO:0000313" key="13">
    <source>
        <dbReference type="EMBL" id="CAH2236359.1"/>
    </source>
</evidence>
<evidence type="ECO:0000256" key="7">
    <source>
        <dbReference type="ARBA" id="ARBA00042988"/>
    </source>
</evidence>
<evidence type="ECO:0000256" key="10">
    <source>
        <dbReference type="ARBA" id="ARBA00049233"/>
    </source>
</evidence>
<dbReference type="InterPro" id="IPR055170">
    <property type="entry name" value="GFO_IDH_MocA-like_dom"/>
</dbReference>
<dbReference type="InterPro" id="IPR036291">
    <property type="entry name" value="NAD(P)-bd_dom_sf"/>
</dbReference>
<protein>
    <recommendedName>
        <fullName evidence="5">Trans-1,2-dihydrobenzene-1,2-diol dehydrogenase</fullName>
        <ecNumber evidence="4">1.1.1.179</ecNumber>
        <ecNumber evidence="3">1.3.1.20</ecNumber>
    </recommendedName>
    <alternativeName>
        <fullName evidence="8">D-xylose 1-dehydrogenase</fullName>
    </alternativeName>
    <alternativeName>
        <fullName evidence="7">D-xylose-NADP dehydrogenase</fullName>
    </alternativeName>
    <alternativeName>
        <fullName evidence="6">Dimeric dihydrodiol dehydrogenase</fullName>
    </alternativeName>
</protein>
<dbReference type="SUPFAM" id="SSF51735">
    <property type="entry name" value="NAD(P)-binding Rossmann-fold domains"/>
    <property type="match status" value="1"/>
</dbReference>
<evidence type="ECO:0000256" key="1">
    <source>
        <dbReference type="ARBA" id="ARBA00010928"/>
    </source>
</evidence>
<feature type="domain" description="Gfo/Idh/MocA-like oxidoreductase N-terminal" evidence="11">
    <location>
        <begin position="31"/>
        <end position="152"/>
    </location>
</feature>
<comment type="catalytic activity">
    <reaction evidence="10">
        <text>D-xylose + NADP(+) = D-xylono-1,5-lactone + NADPH + H(+)</text>
        <dbReference type="Rhea" id="RHEA:22000"/>
        <dbReference type="ChEBI" id="CHEBI:15378"/>
        <dbReference type="ChEBI" id="CHEBI:15867"/>
        <dbReference type="ChEBI" id="CHEBI:53455"/>
        <dbReference type="ChEBI" id="CHEBI:57783"/>
        <dbReference type="ChEBI" id="CHEBI:58349"/>
        <dbReference type="EC" id="1.1.1.179"/>
    </reaction>
</comment>
<evidence type="ECO:0000256" key="5">
    <source>
        <dbReference type="ARBA" id="ARBA00040603"/>
    </source>
</evidence>
<comment type="catalytic activity">
    <reaction evidence="9">
        <text>(1R,2R)-1,2-dihydrobenzene-1,2-diol + NADP(+) = catechol + NADPH + H(+)</text>
        <dbReference type="Rhea" id="RHEA:16729"/>
        <dbReference type="ChEBI" id="CHEBI:10702"/>
        <dbReference type="ChEBI" id="CHEBI:15378"/>
        <dbReference type="ChEBI" id="CHEBI:18135"/>
        <dbReference type="ChEBI" id="CHEBI:57783"/>
        <dbReference type="ChEBI" id="CHEBI:58349"/>
        <dbReference type="EC" id="1.3.1.20"/>
    </reaction>
</comment>
<dbReference type="InterPro" id="IPR050984">
    <property type="entry name" value="Gfo/Idh/MocA_domain"/>
</dbReference>
<comment type="caution">
    <text evidence="13">The sequence shown here is derived from an EMBL/GenBank/DDBJ whole genome shotgun (WGS) entry which is preliminary data.</text>
</comment>
<reference evidence="13" key="1">
    <citation type="submission" date="2022-03" db="EMBL/GenBank/DDBJ databases">
        <authorList>
            <person name="Lindestad O."/>
        </authorList>
    </citation>
    <scope>NUCLEOTIDE SEQUENCE</scope>
</reference>
<keyword evidence="14" id="KW-1185">Reference proteome</keyword>
<proteinExistence type="inferred from homology"/>
<evidence type="ECO:0000256" key="2">
    <source>
        <dbReference type="ARBA" id="ARBA00023002"/>
    </source>
</evidence>
<dbReference type="GO" id="GO:0047837">
    <property type="term" value="F:D-xylose 1-dehydrogenase (NADP+) activity"/>
    <property type="evidence" value="ECO:0007669"/>
    <property type="project" value="UniProtKB-EC"/>
</dbReference>
<dbReference type="EMBL" id="CAKXAJ010025202">
    <property type="protein sequence ID" value="CAH2236359.1"/>
    <property type="molecule type" value="Genomic_DNA"/>
</dbReference>
<evidence type="ECO:0000256" key="9">
    <source>
        <dbReference type="ARBA" id="ARBA00047423"/>
    </source>
</evidence>
<dbReference type="GO" id="GO:0047115">
    <property type="term" value="F:trans-1,2-dihydrobenzene-1,2-diol dehydrogenase activity"/>
    <property type="evidence" value="ECO:0007669"/>
    <property type="project" value="UniProtKB-EC"/>
</dbReference>
<dbReference type="Pfam" id="PF22725">
    <property type="entry name" value="GFO_IDH_MocA_C3"/>
    <property type="match status" value="1"/>
</dbReference>
<evidence type="ECO:0000256" key="4">
    <source>
        <dbReference type="ARBA" id="ARBA00038984"/>
    </source>
</evidence>
<dbReference type="PANTHER" id="PTHR22604:SF105">
    <property type="entry name" value="TRANS-1,2-DIHYDROBENZENE-1,2-DIOL DEHYDROGENASE"/>
    <property type="match status" value="1"/>
</dbReference>
<evidence type="ECO:0000256" key="8">
    <source>
        <dbReference type="ARBA" id="ARBA00043025"/>
    </source>
</evidence>